<keyword evidence="11" id="KW-1185">Reference proteome</keyword>
<evidence type="ECO:0000256" key="3">
    <source>
        <dbReference type="ARBA" id="ARBA00006247"/>
    </source>
</evidence>
<dbReference type="PANTHER" id="PTHR43808">
    <property type="entry name" value="ACETYLORNITHINE DEACETYLASE"/>
    <property type="match status" value="1"/>
</dbReference>
<evidence type="ECO:0000256" key="2">
    <source>
        <dbReference type="ARBA" id="ARBA00005130"/>
    </source>
</evidence>
<comment type="similarity">
    <text evidence="3">Belongs to the peptidase M20A family.</text>
</comment>
<dbReference type="Gene3D" id="3.40.630.10">
    <property type="entry name" value="Zn peptidases"/>
    <property type="match status" value="1"/>
</dbReference>
<evidence type="ECO:0000256" key="7">
    <source>
        <dbReference type="ARBA" id="ARBA00022833"/>
    </source>
</evidence>
<organism evidence="10 11">
    <name type="scientific">Labrys miyagiensis</name>
    <dbReference type="NCBI Taxonomy" id="346912"/>
    <lineage>
        <taxon>Bacteria</taxon>
        <taxon>Pseudomonadati</taxon>
        <taxon>Pseudomonadota</taxon>
        <taxon>Alphaproteobacteria</taxon>
        <taxon>Hyphomicrobiales</taxon>
        <taxon>Xanthobacteraceae</taxon>
        <taxon>Labrys</taxon>
    </lineage>
</organism>
<comment type="caution">
    <text evidence="10">The sequence shown here is derived from an EMBL/GenBank/DDBJ whole genome shotgun (WGS) entry which is preliminary data.</text>
</comment>
<evidence type="ECO:0000256" key="9">
    <source>
        <dbReference type="ARBA" id="ARBA00051301"/>
    </source>
</evidence>
<keyword evidence="7" id="KW-0862">Zinc</keyword>
<protein>
    <recommendedName>
        <fullName evidence="5">Probable succinyl-diaminopimelate desuccinylase</fullName>
        <ecNumber evidence="4">3.5.1.18</ecNumber>
    </recommendedName>
</protein>
<comment type="pathway">
    <text evidence="2">Amino-acid biosynthesis; L-lysine biosynthesis via DAP pathway; LL-2,6-diaminopimelate from (S)-tetrahydrodipicolinate (succinylase route): step 3/3.</text>
</comment>
<dbReference type="InterPro" id="IPR002933">
    <property type="entry name" value="Peptidase_M20"/>
</dbReference>
<evidence type="ECO:0000313" key="10">
    <source>
        <dbReference type="EMBL" id="GLS20188.1"/>
    </source>
</evidence>
<comment type="cofactor">
    <cofactor evidence="1">
        <name>Zn(2+)</name>
        <dbReference type="ChEBI" id="CHEBI:29105"/>
    </cofactor>
</comment>
<dbReference type="Gene3D" id="3.30.70.360">
    <property type="match status" value="1"/>
</dbReference>
<evidence type="ECO:0000256" key="4">
    <source>
        <dbReference type="ARBA" id="ARBA00011921"/>
    </source>
</evidence>
<evidence type="ECO:0000256" key="1">
    <source>
        <dbReference type="ARBA" id="ARBA00001947"/>
    </source>
</evidence>
<evidence type="ECO:0000256" key="5">
    <source>
        <dbReference type="ARBA" id="ARBA00016853"/>
    </source>
</evidence>
<name>A0ABQ6CIV3_9HYPH</name>
<dbReference type="EC" id="3.5.1.18" evidence="4"/>
<dbReference type="InterPro" id="IPR001261">
    <property type="entry name" value="ArgE/DapE_CS"/>
</dbReference>
<evidence type="ECO:0000313" key="11">
    <source>
        <dbReference type="Proteomes" id="UP001156882"/>
    </source>
</evidence>
<dbReference type="NCBIfam" id="TIGR01910">
    <property type="entry name" value="DapE-ArgE"/>
    <property type="match status" value="1"/>
</dbReference>
<dbReference type="RefSeq" id="WP_284313287.1">
    <property type="nucleotide sequence ID" value="NZ_BSPC01000027.1"/>
</dbReference>
<dbReference type="SUPFAM" id="SSF53187">
    <property type="entry name" value="Zn-dependent exopeptidases"/>
    <property type="match status" value="1"/>
</dbReference>
<keyword evidence="8" id="KW-0170">Cobalt</keyword>
<proteinExistence type="inferred from homology"/>
<dbReference type="PROSITE" id="PS00758">
    <property type="entry name" value="ARGE_DAPE_CPG2_1"/>
    <property type="match status" value="1"/>
</dbReference>
<dbReference type="InterPro" id="IPR010182">
    <property type="entry name" value="ArgE/DapE"/>
</dbReference>
<accession>A0ABQ6CIV3</accession>
<dbReference type="PANTHER" id="PTHR43808:SF25">
    <property type="entry name" value="PEPTIDASE M20 DIMERISATION DOMAIN-CONTAINING PROTEIN"/>
    <property type="match status" value="1"/>
</dbReference>
<gene>
    <name evidence="10" type="primary">yodQ</name>
    <name evidence="10" type="ORF">GCM10007874_32050</name>
</gene>
<evidence type="ECO:0000256" key="6">
    <source>
        <dbReference type="ARBA" id="ARBA00022801"/>
    </source>
</evidence>
<dbReference type="Proteomes" id="UP001156882">
    <property type="component" value="Unassembled WGS sequence"/>
</dbReference>
<dbReference type="InterPro" id="IPR050072">
    <property type="entry name" value="Peptidase_M20A"/>
</dbReference>
<reference evidence="11" key="1">
    <citation type="journal article" date="2019" name="Int. J. Syst. Evol. Microbiol.">
        <title>The Global Catalogue of Microorganisms (GCM) 10K type strain sequencing project: providing services to taxonomists for standard genome sequencing and annotation.</title>
        <authorList>
            <consortium name="The Broad Institute Genomics Platform"/>
            <consortium name="The Broad Institute Genome Sequencing Center for Infectious Disease"/>
            <person name="Wu L."/>
            <person name="Ma J."/>
        </authorList>
    </citation>
    <scope>NUCLEOTIDE SEQUENCE [LARGE SCALE GENOMIC DNA]</scope>
    <source>
        <strain evidence="11">NBRC 101365</strain>
    </source>
</reference>
<sequence>MTTLQARIAEAVENRADRITQTLCDLVSFDSIVKSNPREAGPGERLCQEYLQMRLEKIGFTTDLWDPDGPALYEKYKGRPGANKGRTFEGRPNLGGTLVGKGGGRSLMLTGHIDVVPPGAPEHWTSDPFVPVVKDGYIQGRGTVDMKGGVASMLMAIEILREIGVELSGDVVFTTVVDEEIGGMGSLAMVDRGFRADAGIMTEPTANRIAPLCHGILWGKIIIDGIGGHAELTPNAWYSSGPVDAVQLARQMLDGIDILNRRWMFDPKKNHPLMDLPNQIIITQIKAGEHPSSMAGRAEIIIDVQYLPSEKDAFGLGGHVKREVEAHVGAVCQADPYLREHPARVEWILDADCAEVSAEHPFVTAFQGAVAQAGLSPDLSGFGAHSDIGLPTGLGETPTVNFGPGNPAQSHQPNEKVSIRDLIDCTKSIALAIENWCR</sequence>
<dbReference type="EMBL" id="BSPC01000027">
    <property type="protein sequence ID" value="GLS20188.1"/>
    <property type="molecule type" value="Genomic_DNA"/>
</dbReference>
<keyword evidence="6" id="KW-0378">Hydrolase</keyword>
<dbReference type="Pfam" id="PF01546">
    <property type="entry name" value="Peptidase_M20"/>
    <property type="match status" value="1"/>
</dbReference>
<comment type="catalytic activity">
    <reaction evidence="9">
        <text>N-succinyl-(2S,6S)-2,6-diaminopimelate + H2O = (2S,6S)-2,6-diaminopimelate + succinate</text>
        <dbReference type="Rhea" id="RHEA:22608"/>
        <dbReference type="ChEBI" id="CHEBI:15377"/>
        <dbReference type="ChEBI" id="CHEBI:30031"/>
        <dbReference type="ChEBI" id="CHEBI:57609"/>
        <dbReference type="ChEBI" id="CHEBI:58087"/>
        <dbReference type="EC" id="3.5.1.18"/>
    </reaction>
</comment>
<evidence type="ECO:0000256" key="8">
    <source>
        <dbReference type="ARBA" id="ARBA00023285"/>
    </source>
</evidence>